<evidence type="ECO:0000313" key="2">
    <source>
        <dbReference type="Proteomes" id="UP000503399"/>
    </source>
</evidence>
<reference evidence="1 2" key="1">
    <citation type="submission" date="2020-02" db="EMBL/GenBank/DDBJ databases">
        <authorList>
            <person name="Hogendoorn C."/>
        </authorList>
    </citation>
    <scope>NUCLEOTIDE SEQUENCE [LARGE SCALE GENOMIC DNA]</scope>
    <source>
        <strain evidence="1">R501</strain>
    </source>
</reference>
<organism evidence="1 2">
    <name type="scientific">Candidatus Hydrogenisulfobacillus filiaventi</name>
    <dbReference type="NCBI Taxonomy" id="2707344"/>
    <lineage>
        <taxon>Bacteria</taxon>
        <taxon>Bacillati</taxon>
        <taxon>Bacillota</taxon>
        <taxon>Clostridia</taxon>
        <taxon>Eubacteriales</taxon>
        <taxon>Clostridiales Family XVII. Incertae Sedis</taxon>
        <taxon>Candidatus Hydrogenisulfobacillus</taxon>
    </lineage>
</organism>
<name>A0A6F8ZFM3_9FIRM</name>
<dbReference type="Proteomes" id="UP000503399">
    <property type="component" value="Chromosome"/>
</dbReference>
<accession>A0A6F8ZFM3</accession>
<keyword evidence="2" id="KW-1185">Reference proteome</keyword>
<dbReference type="KEGG" id="hfv:R50_1039"/>
<dbReference type="AlphaFoldDB" id="A0A6F8ZFM3"/>
<evidence type="ECO:0000313" key="1">
    <source>
        <dbReference type="EMBL" id="CAB1128545.1"/>
    </source>
</evidence>
<gene>
    <name evidence="1" type="ORF">R50_1039</name>
</gene>
<protein>
    <submittedName>
        <fullName evidence="1">Uncharacterized protein</fullName>
    </submittedName>
</protein>
<dbReference type="EMBL" id="LR778114">
    <property type="protein sequence ID" value="CAB1128545.1"/>
    <property type="molecule type" value="Genomic_DNA"/>
</dbReference>
<proteinExistence type="predicted"/>
<sequence>MGRSWPQVILAPTALLPPSLPPREAAGGGEEGVLVCADPEGPWRPVRLSASQLLYVAARIARHLHLAPGTAAGAAIPSPPWSDR</sequence>